<organism evidence="2 3">
    <name type="scientific">Pristionchus entomophagus</name>
    <dbReference type="NCBI Taxonomy" id="358040"/>
    <lineage>
        <taxon>Eukaryota</taxon>
        <taxon>Metazoa</taxon>
        <taxon>Ecdysozoa</taxon>
        <taxon>Nematoda</taxon>
        <taxon>Chromadorea</taxon>
        <taxon>Rhabditida</taxon>
        <taxon>Rhabditina</taxon>
        <taxon>Diplogasteromorpha</taxon>
        <taxon>Diplogasteroidea</taxon>
        <taxon>Neodiplogasteridae</taxon>
        <taxon>Pristionchus</taxon>
    </lineage>
</organism>
<keyword evidence="3" id="KW-1185">Reference proteome</keyword>
<dbReference type="Proteomes" id="UP001432027">
    <property type="component" value="Unassembled WGS sequence"/>
</dbReference>
<sequence length="121" mass="12874">SVGDLGESGGLDDLLDELTQASLAVVVGAVEQLAVVIWILSCSSIASYLLLIEQHLQFDHQSLALLSQFSDLSIAVVQIGQLASEVGDLRLHSSEVLLLVLLLHALTSGLRLQLATKMTLN</sequence>
<feature type="non-terminal residue" evidence="2">
    <location>
        <position position="1"/>
    </location>
</feature>
<dbReference type="AlphaFoldDB" id="A0AAV5UIT0"/>
<keyword evidence="1" id="KW-1133">Transmembrane helix</keyword>
<evidence type="ECO:0000256" key="1">
    <source>
        <dbReference type="SAM" id="Phobius"/>
    </source>
</evidence>
<reference evidence="2" key="1">
    <citation type="submission" date="2023-10" db="EMBL/GenBank/DDBJ databases">
        <title>Genome assembly of Pristionchus species.</title>
        <authorList>
            <person name="Yoshida K."/>
            <person name="Sommer R.J."/>
        </authorList>
    </citation>
    <scope>NUCLEOTIDE SEQUENCE</scope>
    <source>
        <strain evidence="2">RS0144</strain>
    </source>
</reference>
<protein>
    <submittedName>
        <fullName evidence="2">Uncharacterized protein</fullName>
    </submittedName>
</protein>
<proteinExistence type="predicted"/>
<comment type="caution">
    <text evidence="2">The sequence shown here is derived from an EMBL/GenBank/DDBJ whole genome shotgun (WGS) entry which is preliminary data.</text>
</comment>
<name>A0AAV5UIT0_9BILA</name>
<evidence type="ECO:0000313" key="2">
    <source>
        <dbReference type="EMBL" id="GMT06381.1"/>
    </source>
</evidence>
<keyword evidence="1" id="KW-0812">Transmembrane</keyword>
<dbReference type="EMBL" id="BTSX01000006">
    <property type="protein sequence ID" value="GMT06381.1"/>
    <property type="molecule type" value="Genomic_DNA"/>
</dbReference>
<accession>A0AAV5UIT0</accession>
<feature type="transmembrane region" description="Helical" evidence="1">
    <location>
        <begin position="23"/>
        <end position="51"/>
    </location>
</feature>
<evidence type="ECO:0000313" key="3">
    <source>
        <dbReference type="Proteomes" id="UP001432027"/>
    </source>
</evidence>
<gene>
    <name evidence="2" type="ORF">PENTCL1PPCAC_28555</name>
</gene>
<keyword evidence="1" id="KW-0472">Membrane</keyword>